<keyword evidence="1 2" id="KW-0732">Signal</keyword>
<name>A0A543I0X9_9MICO</name>
<proteinExistence type="predicted"/>
<dbReference type="Proteomes" id="UP000316747">
    <property type="component" value="Unassembled WGS sequence"/>
</dbReference>
<keyword evidence="5" id="KW-1185">Reference proteome</keyword>
<dbReference type="InterPro" id="IPR039331">
    <property type="entry name" value="PAPs-like"/>
</dbReference>
<sequence length="352" mass="36553">MRWRLVPALAGALLLSGVAACTAVPQTDDPVAPATRAQPAEGLHFTAAGDYNSSPAAGSVLEAVGASDPDVHFALGDLSYGRAGEEGQWCRFVTDRVGTDLPFQLLPGNHESDGSNGNIADFAACLPNRLPGVVGEYPREYYVDLPREAPLVRFVMISPALTFPDGTWSYTAGSTHLAWAERAITGARAAGVPWVVVGMHKPCLSIGVHGCDVGPDLVHLLVSQKVDLVLSGHEHSYERTRQLAEGPGCPRVAIDSFNAACVVGEGVTAGDALAARAGTVFLTVGTGGTALRSVSASDSEAPYFVASSGANANPTHGFIDARVTPTELRVSFVRAEGGTFSDSFALTRAAAP</sequence>
<dbReference type="InterPro" id="IPR004843">
    <property type="entry name" value="Calcineurin-like_PHP"/>
</dbReference>
<comment type="caution">
    <text evidence="4">The sequence shown here is derived from an EMBL/GenBank/DDBJ whole genome shotgun (WGS) entry which is preliminary data.</text>
</comment>
<dbReference type="PANTHER" id="PTHR22953:SF153">
    <property type="entry name" value="PURPLE ACID PHOSPHATASE"/>
    <property type="match status" value="1"/>
</dbReference>
<feature type="chain" id="PRO_5038534040" evidence="2">
    <location>
        <begin position="24"/>
        <end position="352"/>
    </location>
</feature>
<dbReference type="InterPro" id="IPR029052">
    <property type="entry name" value="Metallo-depent_PP-like"/>
</dbReference>
<reference evidence="4 5" key="1">
    <citation type="submission" date="2019-06" db="EMBL/GenBank/DDBJ databases">
        <title>Genome sequencing of plant associated microbes to promote plant fitness in Sorghum bicolor and Oryza sativa.</title>
        <authorList>
            <person name="Coleman-Derr D."/>
        </authorList>
    </citation>
    <scope>NUCLEOTIDE SEQUENCE [LARGE SCALE GENOMIC DNA]</scope>
    <source>
        <strain evidence="4 5">KV-663</strain>
    </source>
</reference>
<dbReference type="Pfam" id="PF00149">
    <property type="entry name" value="Metallophos"/>
    <property type="match status" value="1"/>
</dbReference>
<dbReference type="GO" id="GO:0003993">
    <property type="term" value="F:acid phosphatase activity"/>
    <property type="evidence" value="ECO:0007669"/>
    <property type="project" value="InterPro"/>
</dbReference>
<evidence type="ECO:0000313" key="5">
    <source>
        <dbReference type="Proteomes" id="UP000316747"/>
    </source>
</evidence>
<accession>A0A543I0X9</accession>
<dbReference type="AlphaFoldDB" id="A0A543I0X9"/>
<feature type="signal peptide" evidence="2">
    <location>
        <begin position="1"/>
        <end position="23"/>
    </location>
</feature>
<dbReference type="RefSeq" id="WP_141841866.1">
    <property type="nucleotide sequence ID" value="NZ_VFPM01000001.1"/>
</dbReference>
<evidence type="ECO:0000313" key="4">
    <source>
        <dbReference type="EMBL" id="TQM64175.1"/>
    </source>
</evidence>
<evidence type="ECO:0000259" key="3">
    <source>
        <dbReference type="Pfam" id="PF00149"/>
    </source>
</evidence>
<feature type="domain" description="Calcineurin-like phosphoesterase" evidence="3">
    <location>
        <begin position="58"/>
        <end position="237"/>
    </location>
</feature>
<evidence type="ECO:0000256" key="1">
    <source>
        <dbReference type="ARBA" id="ARBA00022729"/>
    </source>
</evidence>
<dbReference type="PROSITE" id="PS51257">
    <property type="entry name" value="PROKAR_LIPOPROTEIN"/>
    <property type="match status" value="1"/>
</dbReference>
<dbReference type="OrthoDB" id="9804511at2"/>
<dbReference type="PANTHER" id="PTHR22953">
    <property type="entry name" value="ACID PHOSPHATASE RELATED"/>
    <property type="match status" value="1"/>
</dbReference>
<dbReference type="Gene3D" id="3.60.21.10">
    <property type="match status" value="1"/>
</dbReference>
<evidence type="ECO:0000256" key="2">
    <source>
        <dbReference type="SAM" id="SignalP"/>
    </source>
</evidence>
<dbReference type="SUPFAM" id="SSF56300">
    <property type="entry name" value="Metallo-dependent phosphatases"/>
    <property type="match status" value="1"/>
</dbReference>
<gene>
    <name evidence="4" type="ORF">FBY41_0536</name>
</gene>
<organism evidence="4 5">
    <name type="scientific">Humibacillus xanthopallidus</name>
    <dbReference type="NCBI Taxonomy" id="412689"/>
    <lineage>
        <taxon>Bacteria</taxon>
        <taxon>Bacillati</taxon>
        <taxon>Actinomycetota</taxon>
        <taxon>Actinomycetes</taxon>
        <taxon>Micrococcales</taxon>
        <taxon>Intrasporangiaceae</taxon>
        <taxon>Humibacillus</taxon>
    </lineage>
</organism>
<dbReference type="EMBL" id="VFPM01000001">
    <property type="protein sequence ID" value="TQM64175.1"/>
    <property type="molecule type" value="Genomic_DNA"/>
</dbReference>
<protein>
    <submittedName>
        <fullName evidence="4">3',5'-cyclic AMP phosphodiesterase CpdA</fullName>
    </submittedName>
</protein>